<dbReference type="Proteomes" id="UP000240535">
    <property type="component" value="Unassembled WGS sequence"/>
</dbReference>
<name>A0A2P8R164_9BACT</name>
<evidence type="ECO:0008006" key="3">
    <source>
        <dbReference type="Google" id="ProtNLM"/>
    </source>
</evidence>
<evidence type="ECO:0000313" key="1">
    <source>
        <dbReference type="EMBL" id="PSM52236.1"/>
    </source>
</evidence>
<accession>A0A2P8R164</accession>
<dbReference type="RefSeq" id="WP_106870893.1">
    <property type="nucleotide sequence ID" value="NZ_CP053841.1"/>
</dbReference>
<dbReference type="OrthoDB" id="9777271at2"/>
<reference evidence="2" key="1">
    <citation type="submission" date="2017-10" db="EMBL/GenBank/DDBJ databases">
        <title>Campylobacter species from seals.</title>
        <authorList>
            <person name="Gilbert M.J."/>
            <person name="Zomer A.L."/>
            <person name="Timmerman A.J."/>
            <person name="Duim B."/>
            <person name="Wagenaar J.A."/>
        </authorList>
    </citation>
    <scope>NUCLEOTIDE SEQUENCE [LARGE SCALE GENOMIC DNA]</scope>
    <source>
        <strain evidence="2">17S00004-5</strain>
    </source>
</reference>
<dbReference type="AlphaFoldDB" id="A0A2P8R164"/>
<evidence type="ECO:0000313" key="2">
    <source>
        <dbReference type="Proteomes" id="UP000240535"/>
    </source>
</evidence>
<comment type="caution">
    <text evidence="1">The sequence shown here is derived from an EMBL/GenBank/DDBJ whole genome shotgun (WGS) entry which is preliminary data.</text>
</comment>
<organism evidence="1 2">
    <name type="scientific">Campylobacter blaseri</name>
    <dbReference type="NCBI Taxonomy" id="2042961"/>
    <lineage>
        <taxon>Bacteria</taxon>
        <taxon>Pseudomonadati</taxon>
        <taxon>Campylobacterota</taxon>
        <taxon>Epsilonproteobacteria</taxon>
        <taxon>Campylobacterales</taxon>
        <taxon>Campylobacteraceae</taxon>
        <taxon>Campylobacter</taxon>
    </lineage>
</organism>
<protein>
    <recommendedName>
        <fullName evidence="3">CYTH domain-containing protein</fullName>
    </recommendedName>
</protein>
<gene>
    <name evidence="1" type="ORF">CQ405_04055</name>
</gene>
<keyword evidence="2" id="KW-1185">Reference proteome</keyword>
<dbReference type="EMBL" id="PDHH01000003">
    <property type="protein sequence ID" value="PSM52236.1"/>
    <property type="molecule type" value="Genomic_DNA"/>
</dbReference>
<sequence>MKIGQKFLLENVDIFHRLTNYKIELNKFHIEYFYLQLDEDIKIAYKKENLNYYCIVENKNETNKDSRNIVLKSKYKKAKKSRISQLIVKERYKFVVDEINFDLDVYLRNLSGLIILIAERGSINGDISIENRKIFKDLNLKEITDDECFSTENLVLWGNPNINFNFAQSLLAIKKNPTFKLNFPGYIDAYDGFRLALNQNVFNILRAKESYIEYSELENLKKLEILFLQNMSLLIISKELFEKDTYNDLFQNIREIYIKIKDRYDAEKNIKYFQKRDNTENIVKSLKFVKAKQYSNNFLKSSEFTDFLLDYEIFLTINNNFYKNRTTELKRFVVNYIYNKVSKIKDKLEYINEDSINRGIYECKQGLMEFETVLNIFNSIFDLSIFKKTLKKVKKLNKSLIKLEYKDELHKIINMYDKGDINKSLDVYRKNTAIDIFKHREKFLDNKDSFIKSLNKIENLIKIYY</sequence>
<proteinExistence type="predicted"/>